<gene>
    <name evidence="2" type="ORF">DBRI00130_LOCUS13195</name>
    <name evidence="3" type="ORF">DBRI00130_LOCUS13196</name>
    <name evidence="4" type="ORF">DBRI00130_LOCUS13197</name>
</gene>
<feature type="transmembrane region" description="Helical" evidence="1">
    <location>
        <begin position="141"/>
        <end position="161"/>
    </location>
</feature>
<accession>A0A6V2EHG5</accession>
<dbReference type="EMBL" id="HBNS01016477">
    <property type="protein sequence ID" value="CAE4603948.1"/>
    <property type="molecule type" value="Transcribed_RNA"/>
</dbReference>
<reference evidence="2" key="1">
    <citation type="submission" date="2021-01" db="EMBL/GenBank/DDBJ databases">
        <authorList>
            <person name="Corre E."/>
            <person name="Pelletier E."/>
            <person name="Niang G."/>
            <person name="Scheremetjew M."/>
            <person name="Finn R."/>
            <person name="Kale V."/>
            <person name="Holt S."/>
            <person name="Cochrane G."/>
            <person name="Meng A."/>
            <person name="Brown T."/>
            <person name="Cohen L."/>
        </authorList>
    </citation>
    <scope>NUCLEOTIDE SEQUENCE</scope>
    <source>
        <strain evidence="2">GSO104</strain>
    </source>
</reference>
<evidence type="ECO:0000313" key="3">
    <source>
        <dbReference type="EMBL" id="CAE4603946.1"/>
    </source>
</evidence>
<dbReference type="EMBL" id="HBNS01016476">
    <property type="protein sequence ID" value="CAE4603946.1"/>
    <property type="molecule type" value="Transcribed_RNA"/>
</dbReference>
<dbReference type="Gene3D" id="3.20.20.220">
    <property type="match status" value="1"/>
</dbReference>
<protein>
    <submittedName>
        <fullName evidence="2">Uncharacterized protein</fullName>
    </submittedName>
</protein>
<dbReference type="AlphaFoldDB" id="A0A6V2EHG5"/>
<organism evidence="2">
    <name type="scientific">Ditylum brightwellii</name>
    <dbReference type="NCBI Taxonomy" id="49249"/>
    <lineage>
        <taxon>Eukaryota</taxon>
        <taxon>Sar</taxon>
        <taxon>Stramenopiles</taxon>
        <taxon>Ochrophyta</taxon>
        <taxon>Bacillariophyta</taxon>
        <taxon>Mediophyceae</taxon>
        <taxon>Lithodesmiophycidae</taxon>
        <taxon>Lithodesmiales</taxon>
        <taxon>Lithodesmiaceae</taxon>
        <taxon>Ditylum</taxon>
    </lineage>
</organism>
<dbReference type="EMBL" id="HBNS01016475">
    <property type="protein sequence ID" value="CAE4603944.1"/>
    <property type="molecule type" value="Transcribed_RNA"/>
</dbReference>
<keyword evidence="1" id="KW-0472">Membrane</keyword>
<keyword evidence="1" id="KW-1133">Transmembrane helix</keyword>
<sequence>MDKVTKTTASPPSTPVQESCKLAQENLTKILESTAGCGVPLGLNVESVSGYRDEIDATHDLFSTLQALMLDHRGSPWMVRWYDVPSVMGGKEDSVLQRKLNELNYLKEMLQHNMRSKVGAGDDDDKGVVSASTGGTAHDSLLFLMAGAVLFGSGVIAGVNISRGKM</sequence>
<proteinExistence type="predicted"/>
<keyword evidence="1" id="KW-0812">Transmembrane</keyword>
<evidence type="ECO:0000256" key="1">
    <source>
        <dbReference type="SAM" id="Phobius"/>
    </source>
</evidence>
<evidence type="ECO:0000313" key="4">
    <source>
        <dbReference type="EMBL" id="CAE4603948.1"/>
    </source>
</evidence>
<name>A0A6V2EHG5_9STRA</name>
<evidence type="ECO:0000313" key="2">
    <source>
        <dbReference type="EMBL" id="CAE4603944.1"/>
    </source>
</evidence>